<organism evidence="2 3">
    <name type="scientific">Rhodococcus opacus</name>
    <name type="common">Nocardia opaca</name>
    <dbReference type="NCBI Taxonomy" id="37919"/>
    <lineage>
        <taxon>Bacteria</taxon>
        <taxon>Bacillati</taxon>
        <taxon>Actinomycetota</taxon>
        <taxon>Actinomycetes</taxon>
        <taxon>Mycobacteriales</taxon>
        <taxon>Nocardiaceae</taxon>
        <taxon>Rhodococcus</taxon>
    </lineage>
</organism>
<dbReference type="AlphaFoldDB" id="A0A076EFM8"/>
<dbReference type="RefSeq" id="WP_037237646.1">
    <property type="nucleotide sequence ID" value="NZ_CP008947.1"/>
</dbReference>
<feature type="transmembrane region" description="Helical" evidence="1">
    <location>
        <begin position="57"/>
        <end position="79"/>
    </location>
</feature>
<feature type="transmembrane region" description="Helical" evidence="1">
    <location>
        <begin position="86"/>
        <end position="103"/>
    </location>
</feature>
<evidence type="ECO:0000313" key="2">
    <source>
        <dbReference type="EMBL" id="AII04002.1"/>
    </source>
</evidence>
<sequence>MRTFVHLVLFACAIAVAVGAFFPIVGEIQPSDVALIDLRDGFPTGFTFDQGEYQSVVFYKSATALLLLAAILLLVAALVGSRAAGWLGVIVGVGTTAVFLWRLHDRVGDFVRDNYDNVLSGRWGLYLVGGGLAIALLALLVPKERQTA</sequence>
<evidence type="ECO:0000313" key="3">
    <source>
        <dbReference type="Proteomes" id="UP000028488"/>
    </source>
</evidence>
<keyword evidence="1" id="KW-1133">Transmembrane helix</keyword>
<reference evidence="2 3" key="1">
    <citation type="submission" date="2014-07" db="EMBL/GenBank/DDBJ databases">
        <title>Genome Sequence of Rhodococcus opacus Strain R7, a Biodegrader of Mono- and Polycyclic Aromatic Hydrocarbons.</title>
        <authorList>
            <person name="Di Gennaro P."/>
            <person name="Zampolli J."/>
            <person name="Presti I."/>
            <person name="Cappelletti M."/>
            <person name="D'Ursi P."/>
            <person name="Orro A."/>
            <person name="Mezzelani A."/>
            <person name="Milanesi L."/>
        </authorList>
    </citation>
    <scope>NUCLEOTIDE SEQUENCE [LARGE SCALE GENOMIC DNA]</scope>
    <source>
        <strain evidence="2 3">R7</strain>
    </source>
</reference>
<accession>A0A076EFM8</accession>
<dbReference type="Proteomes" id="UP000028488">
    <property type="component" value="Chromosome"/>
</dbReference>
<keyword evidence="1" id="KW-0472">Membrane</keyword>
<evidence type="ECO:0000256" key="1">
    <source>
        <dbReference type="SAM" id="Phobius"/>
    </source>
</evidence>
<dbReference type="eggNOG" id="ENOG5031EM3">
    <property type="taxonomic scope" value="Bacteria"/>
</dbReference>
<gene>
    <name evidence="2" type="ORF">EP51_05030</name>
</gene>
<keyword evidence="1" id="KW-0812">Transmembrane</keyword>
<name>A0A076EFM8_RHOOP</name>
<dbReference type="EMBL" id="CP008947">
    <property type="protein sequence ID" value="AII04002.1"/>
    <property type="molecule type" value="Genomic_DNA"/>
</dbReference>
<feature type="transmembrane region" description="Helical" evidence="1">
    <location>
        <begin position="123"/>
        <end position="141"/>
    </location>
</feature>
<proteinExistence type="predicted"/>
<protein>
    <submittedName>
        <fullName evidence="2">Uncharacterized protein</fullName>
    </submittedName>
</protein>